<proteinExistence type="predicted"/>
<comment type="caution">
    <text evidence="2">The sequence shown here is derived from an EMBL/GenBank/DDBJ whole genome shotgun (WGS) entry which is preliminary data.</text>
</comment>
<dbReference type="SUPFAM" id="SSF52058">
    <property type="entry name" value="L domain-like"/>
    <property type="match status" value="2"/>
</dbReference>
<organism evidence="2 3">
    <name type="scientific">Coptis chinensis</name>
    <dbReference type="NCBI Taxonomy" id="261450"/>
    <lineage>
        <taxon>Eukaryota</taxon>
        <taxon>Viridiplantae</taxon>
        <taxon>Streptophyta</taxon>
        <taxon>Embryophyta</taxon>
        <taxon>Tracheophyta</taxon>
        <taxon>Spermatophyta</taxon>
        <taxon>Magnoliopsida</taxon>
        <taxon>Ranunculales</taxon>
        <taxon>Ranunculaceae</taxon>
        <taxon>Coptidoideae</taxon>
        <taxon>Coptis</taxon>
    </lineage>
</organism>
<dbReference type="EMBL" id="JADFTS010000004">
    <property type="protein sequence ID" value="KAF9611448.1"/>
    <property type="molecule type" value="Genomic_DNA"/>
</dbReference>
<feature type="non-terminal residue" evidence="2">
    <location>
        <position position="1"/>
    </location>
</feature>
<evidence type="ECO:0000313" key="3">
    <source>
        <dbReference type="Proteomes" id="UP000631114"/>
    </source>
</evidence>
<dbReference type="PANTHER" id="PTHR47186:SF3">
    <property type="entry name" value="OS09G0267800 PROTEIN"/>
    <property type="match status" value="1"/>
</dbReference>
<evidence type="ECO:0000259" key="1">
    <source>
        <dbReference type="Pfam" id="PF25019"/>
    </source>
</evidence>
<accession>A0A835I7K7</accession>
<dbReference type="OrthoDB" id="5279713at2759"/>
<dbReference type="Proteomes" id="UP000631114">
    <property type="component" value="Unassembled WGS sequence"/>
</dbReference>
<dbReference type="InterPro" id="IPR032675">
    <property type="entry name" value="LRR_dom_sf"/>
</dbReference>
<keyword evidence="3" id="KW-1185">Reference proteome</keyword>
<name>A0A835I7K7_9MAGN</name>
<sequence length="706" mass="79431">TGEVPSSIGKLKRLRYLEIISDSVTTVPNSITKLQSLETLSLLCSKITLLPGEIWKLQKLKHIYTHNDTVLTYMPSGLSHLTSIRTLEDFFVGKGIGCKLNELNGLIHLKGQLKIFNLENVSSARDCVEANLKGKPNLETLHLEWNDEGVNRVKIDFDVLGNLEPHQNLKALSIKGYRDNRFPRWMMDPLLPNLVAIILKQCRNCQNLPALGQLPSLKDVYLEELDALQFIEGGSVVRRQREWFPSLKEIYLIANPNLESWVKEEEEEVSLHSVVVLSVRNCPKLSTMPILPSLEQLTIEKCSEKLMLSLLKVNPEKNAPTSSLPNSSSLANLKYLDISSCDDLLSLSEDGLQNLASLETLNIQFCPRMTSLPEQGLGGLTSLVSLKISDCESLASLSGMRYLTALQNLHLARCEKMHILEDDMDGLTSLRTLEIEKIPNFVSIPKGLQNATALKEFIIFDCESLLHAFPEGILLPTTLEKLWIVKCDSLMSWPNGLGNLTSLVDLWITCSRNLQSLPEEMRHLTALKVLMIGGWDGLKTLPEWLKSFTSLRFLQIFYFPNLLFELKHRDIFLPDDIVSSFECECWSLQNLDLAGCKKLHISEDDMDGLTSLHTLMIENIPNLASITAGLQFVIALKKFVIKNCQGLLQAFPERISFPTTLERSSNLSRPEAMRCLPAFKVSNYNSFHNFARMAAKLHFPSSSSNL</sequence>
<gene>
    <name evidence="2" type="ORF">IFM89_032418</name>
</gene>
<protein>
    <recommendedName>
        <fullName evidence="1">R13L1/DRL21-like LRR repeat region domain-containing protein</fullName>
    </recommendedName>
</protein>
<dbReference type="PANTHER" id="PTHR47186">
    <property type="entry name" value="LEUCINE-RICH REPEAT-CONTAINING PROTEIN 57"/>
    <property type="match status" value="1"/>
</dbReference>
<feature type="domain" description="R13L1/DRL21-like LRR repeat region" evidence="1">
    <location>
        <begin position="100"/>
        <end position="224"/>
    </location>
</feature>
<evidence type="ECO:0000313" key="2">
    <source>
        <dbReference type="EMBL" id="KAF9611448.1"/>
    </source>
</evidence>
<dbReference type="AlphaFoldDB" id="A0A835I7K7"/>
<dbReference type="Pfam" id="PF25019">
    <property type="entry name" value="LRR_R13L1-DRL21"/>
    <property type="match status" value="1"/>
</dbReference>
<reference evidence="2 3" key="1">
    <citation type="submission" date="2020-10" db="EMBL/GenBank/DDBJ databases">
        <title>The Coptis chinensis genome and diversification of protoberbering-type alkaloids.</title>
        <authorList>
            <person name="Wang B."/>
            <person name="Shu S."/>
            <person name="Song C."/>
            <person name="Liu Y."/>
        </authorList>
    </citation>
    <scope>NUCLEOTIDE SEQUENCE [LARGE SCALE GENOMIC DNA]</scope>
    <source>
        <strain evidence="2">HL-2020</strain>
        <tissue evidence="2">Leaf</tissue>
    </source>
</reference>
<dbReference type="Gene3D" id="3.80.10.10">
    <property type="entry name" value="Ribonuclease Inhibitor"/>
    <property type="match status" value="4"/>
</dbReference>
<dbReference type="InterPro" id="IPR056789">
    <property type="entry name" value="LRR_R13L1-DRL21"/>
</dbReference>